<reference evidence="3 4" key="1">
    <citation type="journal article" date="2018" name="J. Microbiol.">
        <title>Baekduia soli gen. nov., sp. nov., a novel bacterium isolated from the soil of Baekdu Mountain and proposal of a novel family name, Baekduiaceae fam. nov.</title>
        <authorList>
            <person name="An D.S."/>
            <person name="Siddiqi M.Z."/>
            <person name="Kim K.H."/>
            <person name="Yu H.S."/>
            <person name="Im W.T."/>
        </authorList>
    </citation>
    <scope>NUCLEOTIDE SEQUENCE [LARGE SCALE GENOMIC DNA]</scope>
    <source>
        <strain evidence="3 4">BR7-21</strain>
    </source>
</reference>
<name>A0A5B8U403_9ACTN</name>
<keyword evidence="2" id="KW-0732">Signal</keyword>
<evidence type="ECO:0008006" key="5">
    <source>
        <dbReference type="Google" id="ProtNLM"/>
    </source>
</evidence>
<feature type="transmembrane region" description="Helical" evidence="1">
    <location>
        <begin position="40"/>
        <end position="63"/>
    </location>
</feature>
<evidence type="ECO:0000313" key="3">
    <source>
        <dbReference type="EMBL" id="QEC47809.1"/>
    </source>
</evidence>
<evidence type="ECO:0000256" key="1">
    <source>
        <dbReference type="SAM" id="Phobius"/>
    </source>
</evidence>
<accession>A0A5B8U403</accession>
<dbReference type="EMBL" id="CP042430">
    <property type="protein sequence ID" value="QEC47809.1"/>
    <property type="molecule type" value="Genomic_DNA"/>
</dbReference>
<evidence type="ECO:0000313" key="4">
    <source>
        <dbReference type="Proteomes" id="UP000321805"/>
    </source>
</evidence>
<feature type="signal peptide" evidence="2">
    <location>
        <begin position="1"/>
        <end position="24"/>
    </location>
</feature>
<feature type="chain" id="PRO_5022899059" description="CcmD family protein" evidence="2">
    <location>
        <begin position="25"/>
        <end position="89"/>
    </location>
</feature>
<evidence type="ECO:0000256" key="2">
    <source>
        <dbReference type="SAM" id="SignalP"/>
    </source>
</evidence>
<keyword evidence="1" id="KW-0812">Transmembrane</keyword>
<gene>
    <name evidence="3" type="ORF">FSW04_09675</name>
</gene>
<dbReference type="KEGG" id="bsol:FSW04_09675"/>
<sequence length="89" mass="9628">MRRLTTILLLNLTLLALAAPMALAQNSGEGAMGEVGDKQVTNAGFILIGAFPLIILLVSLLQWRLDKRKDARKKAVKAAGGDSRWRGGW</sequence>
<dbReference type="RefSeq" id="WP_146918684.1">
    <property type="nucleotide sequence ID" value="NZ_CP042430.1"/>
</dbReference>
<dbReference type="AlphaFoldDB" id="A0A5B8U403"/>
<proteinExistence type="predicted"/>
<keyword evidence="1" id="KW-0472">Membrane</keyword>
<protein>
    <recommendedName>
        <fullName evidence="5">CcmD family protein</fullName>
    </recommendedName>
</protein>
<dbReference type="Proteomes" id="UP000321805">
    <property type="component" value="Chromosome"/>
</dbReference>
<keyword evidence="1" id="KW-1133">Transmembrane helix</keyword>
<organism evidence="3 4">
    <name type="scientific">Baekduia soli</name>
    <dbReference type="NCBI Taxonomy" id="496014"/>
    <lineage>
        <taxon>Bacteria</taxon>
        <taxon>Bacillati</taxon>
        <taxon>Actinomycetota</taxon>
        <taxon>Thermoleophilia</taxon>
        <taxon>Solirubrobacterales</taxon>
        <taxon>Baekduiaceae</taxon>
        <taxon>Baekduia</taxon>
    </lineage>
</organism>
<keyword evidence="4" id="KW-1185">Reference proteome</keyword>